<feature type="domain" description="FHA" evidence="1">
    <location>
        <begin position="37"/>
        <end position="86"/>
    </location>
</feature>
<dbReference type="SMART" id="SM00240">
    <property type="entry name" value="FHA"/>
    <property type="match status" value="1"/>
</dbReference>
<evidence type="ECO:0000259" key="1">
    <source>
        <dbReference type="PROSITE" id="PS50006"/>
    </source>
</evidence>
<dbReference type="PROSITE" id="PS50006">
    <property type="entry name" value="FHA_DOMAIN"/>
    <property type="match status" value="1"/>
</dbReference>
<dbReference type="Proteomes" id="UP000182108">
    <property type="component" value="Unassembled WGS sequence"/>
</dbReference>
<sequence>MGVATDSDPAPAAGAGHLRVIHHGSELVRVDLPAREFFIGRKPGNDLRIDSLAVSGQHARLQPSRGELLLEDLGSRNGTWVEGKKIQQYRLKPGEAFRIARYHFLYGASRLERTPPWPAATQDALLRRGLVPQLRMGMNNGQTRTIPLVREVTRLGKAGHTVIALIDQGWRVLLRHESGAPPKINGVFPNAPFVPLHDRDRVVIDTVEFIFLYAPPPAS</sequence>
<gene>
    <name evidence="2" type="ORF">Ga0061068_101189</name>
</gene>
<dbReference type="PANTHER" id="PTHR23308">
    <property type="entry name" value="NUCLEAR INHIBITOR OF PROTEIN PHOSPHATASE-1"/>
    <property type="match status" value="1"/>
</dbReference>
<keyword evidence="3" id="KW-1185">Reference proteome</keyword>
<dbReference type="CDD" id="cd00060">
    <property type="entry name" value="FHA"/>
    <property type="match status" value="1"/>
</dbReference>
<evidence type="ECO:0000313" key="2">
    <source>
        <dbReference type="EMBL" id="CUB05040.1"/>
    </source>
</evidence>
<accession>A0A0K6IPI8</accession>
<reference evidence="3" key="1">
    <citation type="submission" date="2015-08" db="EMBL/GenBank/DDBJ databases">
        <authorList>
            <person name="Babu N.S."/>
            <person name="Beckwith C.J."/>
            <person name="Beseler K.G."/>
            <person name="Brison A."/>
            <person name="Carone J.V."/>
            <person name="Caskin T.P."/>
            <person name="Diamond M."/>
            <person name="Durham M.E."/>
            <person name="Foxe J.M."/>
            <person name="Go M."/>
            <person name="Henderson B.A."/>
            <person name="Jones I.B."/>
            <person name="McGettigan J.A."/>
            <person name="Micheletti S.J."/>
            <person name="Nasrallah M.E."/>
            <person name="Ortiz D."/>
            <person name="Piller C.R."/>
            <person name="Privatt S.R."/>
            <person name="Schneider S.L."/>
            <person name="Sharp S."/>
            <person name="Smith T.C."/>
            <person name="Stanton J.D."/>
            <person name="Ullery H.E."/>
            <person name="Wilson R.J."/>
            <person name="Serrano M.G."/>
            <person name="Buck G."/>
            <person name="Lee V."/>
            <person name="Wang Y."/>
            <person name="Carvalho R."/>
            <person name="Voegtly L."/>
            <person name="Shi R."/>
            <person name="Duckworth R."/>
            <person name="Johnson A."/>
            <person name="Loviza R."/>
            <person name="Walstead R."/>
            <person name="Shah Z."/>
            <person name="Kiflezghi M."/>
            <person name="Wade K."/>
            <person name="Ball S.L."/>
            <person name="Bradley K.W."/>
            <person name="Asai D.J."/>
            <person name="Bowman C.A."/>
            <person name="Russell D.A."/>
            <person name="Pope W.H."/>
            <person name="Jacobs-Sera D."/>
            <person name="Hendrix R.W."/>
            <person name="Hatfull G.F."/>
        </authorList>
    </citation>
    <scope>NUCLEOTIDE SEQUENCE [LARGE SCALE GENOMIC DNA]</scope>
    <source>
        <strain evidence="3">JCM 19170</strain>
    </source>
</reference>
<dbReference type="InterPro" id="IPR008984">
    <property type="entry name" value="SMAD_FHA_dom_sf"/>
</dbReference>
<dbReference type="SUPFAM" id="SSF49879">
    <property type="entry name" value="SMAD/FHA domain"/>
    <property type="match status" value="1"/>
</dbReference>
<evidence type="ECO:0000313" key="3">
    <source>
        <dbReference type="Proteomes" id="UP000182108"/>
    </source>
</evidence>
<dbReference type="InterPro" id="IPR050923">
    <property type="entry name" value="Cell_Proc_Reg/RNA_Proc"/>
</dbReference>
<dbReference type="RefSeq" id="WP_055422571.1">
    <property type="nucleotide sequence ID" value="NZ_CYHH01000001.1"/>
</dbReference>
<protein>
    <submittedName>
        <fullName evidence="2">FHA domain</fullName>
    </submittedName>
</protein>
<proteinExistence type="predicted"/>
<dbReference type="OrthoDB" id="151099at2"/>
<name>A0A0K6IPI8_9PROT</name>
<dbReference type="Pfam" id="PF00498">
    <property type="entry name" value="FHA"/>
    <property type="match status" value="1"/>
</dbReference>
<dbReference type="InterPro" id="IPR000253">
    <property type="entry name" value="FHA_dom"/>
</dbReference>
<dbReference type="EMBL" id="CYHH01000001">
    <property type="protein sequence ID" value="CUB05040.1"/>
    <property type="molecule type" value="Genomic_DNA"/>
</dbReference>
<organism evidence="2 3">
    <name type="scientific">Tepidiphilus thermophilus</name>
    <dbReference type="NCBI Taxonomy" id="876478"/>
    <lineage>
        <taxon>Bacteria</taxon>
        <taxon>Pseudomonadati</taxon>
        <taxon>Pseudomonadota</taxon>
        <taxon>Hydrogenophilia</taxon>
        <taxon>Hydrogenophilales</taxon>
        <taxon>Hydrogenophilaceae</taxon>
        <taxon>Tepidiphilus</taxon>
    </lineage>
</organism>
<dbReference type="AlphaFoldDB" id="A0A0K6IPI8"/>
<dbReference type="Gene3D" id="2.60.200.20">
    <property type="match status" value="1"/>
</dbReference>